<sequence>MFLYLNQYPEFEPHPYMSIFRYHIAHTLHNQVYFQVIHLHKLKYLMHPKPSQCLDQV</sequence>
<name>H2Y1N0_CIOIN</name>
<dbReference type="HOGENOM" id="CLU_3001568_0_0_1"/>
<organism evidence="1 2">
    <name type="scientific">Ciona intestinalis</name>
    <name type="common">Transparent sea squirt</name>
    <name type="synonym">Ascidia intestinalis</name>
    <dbReference type="NCBI Taxonomy" id="7719"/>
    <lineage>
        <taxon>Eukaryota</taxon>
        <taxon>Metazoa</taxon>
        <taxon>Chordata</taxon>
        <taxon>Tunicata</taxon>
        <taxon>Ascidiacea</taxon>
        <taxon>Phlebobranchia</taxon>
        <taxon>Cionidae</taxon>
        <taxon>Ciona</taxon>
    </lineage>
</organism>
<dbReference type="EMBL" id="EAAA01001262">
    <property type="status" value="NOT_ANNOTATED_CDS"/>
    <property type="molecule type" value="Genomic_DNA"/>
</dbReference>
<dbReference type="AlphaFoldDB" id="H2Y1N0"/>
<proteinExistence type="predicted"/>
<evidence type="ECO:0000313" key="1">
    <source>
        <dbReference type="Ensembl" id="ENSCINP00000035814.1"/>
    </source>
</evidence>
<reference evidence="1" key="4">
    <citation type="submission" date="2025-09" db="UniProtKB">
        <authorList>
            <consortium name="Ensembl"/>
        </authorList>
    </citation>
    <scope>IDENTIFICATION</scope>
</reference>
<evidence type="ECO:0000313" key="2">
    <source>
        <dbReference type="Proteomes" id="UP000008144"/>
    </source>
</evidence>
<reference evidence="1" key="3">
    <citation type="submission" date="2025-08" db="UniProtKB">
        <authorList>
            <consortium name="Ensembl"/>
        </authorList>
    </citation>
    <scope>IDENTIFICATION</scope>
</reference>
<protein>
    <submittedName>
        <fullName evidence="1">Uncharacterized protein</fullName>
    </submittedName>
</protein>
<dbReference type="Proteomes" id="UP000008144">
    <property type="component" value="Chromosome 14"/>
</dbReference>
<reference evidence="1" key="2">
    <citation type="journal article" date="2008" name="Genome Biol.">
        <title>Improved genome assembly and evidence-based global gene model set for the chordate Ciona intestinalis: new insight into intron and operon populations.</title>
        <authorList>
            <person name="Satou Y."/>
            <person name="Mineta K."/>
            <person name="Ogasawara M."/>
            <person name="Sasakura Y."/>
            <person name="Shoguchi E."/>
            <person name="Ueno K."/>
            <person name="Yamada L."/>
            <person name="Matsumoto J."/>
            <person name="Wasserscheid J."/>
            <person name="Dewar K."/>
            <person name="Wiley G.B."/>
            <person name="Macmil S.L."/>
            <person name="Roe B.A."/>
            <person name="Zeller R.W."/>
            <person name="Hastings K.E."/>
            <person name="Lemaire P."/>
            <person name="Lindquist E."/>
            <person name="Endo T."/>
            <person name="Hotta K."/>
            <person name="Inaba K."/>
        </authorList>
    </citation>
    <scope>NUCLEOTIDE SEQUENCE [LARGE SCALE GENOMIC DNA]</scope>
    <source>
        <strain evidence="1">wild type</strain>
    </source>
</reference>
<dbReference type="InParanoid" id="H2Y1N0"/>
<keyword evidence="2" id="KW-1185">Reference proteome</keyword>
<accession>H2Y1N0</accession>
<reference evidence="2" key="1">
    <citation type="journal article" date="2002" name="Science">
        <title>The draft genome of Ciona intestinalis: insights into chordate and vertebrate origins.</title>
        <authorList>
            <person name="Dehal P."/>
            <person name="Satou Y."/>
            <person name="Campbell R.K."/>
            <person name="Chapman J."/>
            <person name="Degnan B."/>
            <person name="De Tomaso A."/>
            <person name="Davidson B."/>
            <person name="Di Gregorio A."/>
            <person name="Gelpke M."/>
            <person name="Goodstein D.M."/>
            <person name="Harafuji N."/>
            <person name="Hastings K.E."/>
            <person name="Ho I."/>
            <person name="Hotta K."/>
            <person name="Huang W."/>
            <person name="Kawashima T."/>
            <person name="Lemaire P."/>
            <person name="Martinez D."/>
            <person name="Meinertzhagen I.A."/>
            <person name="Necula S."/>
            <person name="Nonaka M."/>
            <person name="Putnam N."/>
            <person name="Rash S."/>
            <person name="Saiga H."/>
            <person name="Satake M."/>
            <person name="Terry A."/>
            <person name="Yamada L."/>
            <person name="Wang H.G."/>
            <person name="Awazu S."/>
            <person name="Azumi K."/>
            <person name="Boore J."/>
            <person name="Branno M."/>
            <person name="Chin-Bow S."/>
            <person name="DeSantis R."/>
            <person name="Doyle S."/>
            <person name="Francino P."/>
            <person name="Keys D.N."/>
            <person name="Haga S."/>
            <person name="Hayashi H."/>
            <person name="Hino K."/>
            <person name="Imai K.S."/>
            <person name="Inaba K."/>
            <person name="Kano S."/>
            <person name="Kobayashi K."/>
            <person name="Kobayashi M."/>
            <person name="Lee B.I."/>
            <person name="Makabe K.W."/>
            <person name="Manohar C."/>
            <person name="Matassi G."/>
            <person name="Medina M."/>
            <person name="Mochizuki Y."/>
            <person name="Mount S."/>
            <person name="Morishita T."/>
            <person name="Miura S."/>
            <person name="Nakayama A."/>
            <person name="Nishizaka S."/>
            <person name="Nomoto H."/>
            <person name="Ohta F."/>
            <person name="Oishi K."/>
            <person name="Rigoutsos I."/>
            <person name="Sano M."/>
            <person name="Sasaki A."/>
            <person name="Sasakura Y."/>
            <person name="Shoguchi E."/>
            <person name="Shin-i T."/>
            <person name="Spagnuolo A."/>
            <person name="Stainier D."/>
            <person name="Suzuki M.M."/>
            <person name="Tassy O."/>
            <person name="Takatori N."/>
            <person name="Tokuoka M."/>
            <person name="Yagi K."/>
            <person name="Yoshizaki F."/>
            <person name="Wada S."/>
            <person name="Zhang C."/>
            <person name="Hyatt P.D."/>
            <person name="Larimer F."/>
            <person name="Detter C."/>
            <person name="Doggett N."/>
            <person name="Glavina T."/>
            <person name="Hawkins T."/>
            <person name="Richardson P."/>
            <person name="Lucas S."/>
            <person name="Kohara Y."/>
            <person name="Levine M."/>
            <person name="Satoh N."/>
            <person name="Rokhsar D.S."/>
        </authorList>
    </citation>
    <scope>NUCLEOTIDE SEQUENCE [LARGE SCALE GENOMIC DNA]</scope>
</reference>
<dbReference type="Ensembl" id="ENSCINT00000030255.1">
    <property type="protein sequence ID" value="ENSCINP00000035814.1"/>
    <property type="gene ID" value="ENSCING00000020361.1"/>
</dbReference>